<keyword evidence="1" id="KW-1185">Reference proteome</keyword>
<reference evidence="1" key="1">
    <citation type="journal article" date="2014" name="Nat. Commun.">
        <title>The tobacco genome sequence and its comparison with those of tomato and potato.</title>
        <authorList>
            <person name="Sierro N."/>
            <person name="Battey J.N."/>
            <person name="Ouadi S."/>
            <person name="Bakaher N."/>
            <person name="Bovet L."/>
            <person name="Willig A."/>
            <person name="Goepfert S."/>
            <person name="Peitsch M.C."/>
            <person name="Ivanov N.V."/>
        </authorList>
    </citation>
    <scope>NUCLEOTIDE SEQUENCE [LARGE SCALE GENOMIC DNA]</scope>
</reference>
<proteinExistence type="predicted"/>
<gene>
    <name evidence="2" type="primary">LOC142175195</name>
</gene>
<sequence length="183" mass="20660">MEEVKNTVIALSGDSASGPDDFTGLFFLQCWDTVGGDYKSGPRQNEEDSTITNFFQPVCFVKGRSIFKNILLTQEIVTDIRLRGKSANVVMKLDMAKAYDRVSWSYLLHVLRKMGFAEHFLKLIWNLIANNWHSVLISGQATGFFKSIRGVKQGDPLSPSLFILSAEVLSRSLNKLFEDKKFI</sequence>
<dbReference type="RefSeq" id="XP_075097876.1">
    <property type="nucleotide sequence ID" value="XM_075241775.1"/>
</dbReference>
<evidence type="ECO:0000313" key="1">
    <source>
        <dbReference type="Proteomes" id="UP000790787"/>
    </source>
</evidence>
<accession>A0AC58TKX9</accession>
<reference evidence="2" key="2">
    <citation type="submission" date="2025-08" db="UniProtKB">
        <authorList>
            <consortium name="RefSeq"/>
        </authorList>
    </citation>
    <scope>IDENTIFICATION</scope>
    <source>
        <tissue evidence="2">Leaf</tissue>
    </source>
</reference>
<protein>
    <submittedName>
        <fullName evidence="2">Secreted RxLR effector protein 78-like</fullName>
    </submittedName>
</protein>
<evidence type="ECO:0000313" key="2">
    <source>
        <dbReference type="RefSeq" id="XP_075097876.1"/>
    </source>
</evidence>
<name>A0AC58TKX9_TOBAC</name>
<dbReference type="Proteomes" id="UP000790787">
    <property type="component" value="Chromosome 21"/>
</dbReference>
<organism evidence="1 2">
    <name type="scientific">Nicotiana tabacum</name>
    <name type="common">Common tobacco</name>
    <dbReference type="NCBI Taxonomy" id="4097"/>
    <lineage>
        <taxon>Eukaryota</taxon>
        <taxon>Viridiplantae</taxon>
        <taxon>Streptophyta</taxon>
        <taxon>Embryophyta</taxon>
        <taxon>Tracheophyta</taxon>
        <taxon>Spermatophyta</taxon>
        <taxon>Magnoliopsida</taxon>
        <taxon>eudicotyledons</taxon>
        <taxon>Gunneridae</taxon>
        <taxon>Pentapetalae</taxon>
        <taxon>asterids</taxon>
        <taxon>lamiids</taxon>
        <taxon>Solanales</taxon>
        <taxon>Solanaceae</taxon>
        <taxon>Nicotianoideae</taxon>
        <taxon>Nicotianeae</taxon>
        <taxon>Nicotiana</taxon>
    </lineage>
</organism>